<organism evidence="1 2">
    <name type="scientific">Coniochaeta pulveracea</name>
    <dbReference type="NCBI Taxonomy" id="177199"/>
    <lineage>
        <taxon>Eukaryota</taxon>
        <taxon>Fungi</taxon>
        <taxon>Dikarya</taxon>
        <taxon>Ascomycota</taxon>
        <taxon>Pezizomycotina</taxon>
        <taxon>Sordariomycetes</taxon>
        <taxon>Sordariomycetidae</taxon>
        <taxon>Coniochaetales</taxon>
        <taxon>Coniochaetaceae</taxon>
        <taxon>Coniochaeta</taxon>
    </lineage>
</organism>
<proteinExistence type="predicted"/>
<keyword evidence="2" id="KW-1185">Reference proteome</keyword>
<accession>A0A420Y4B6</accession>
<dbReference type="AlphaFoldDB" id="A0A420Y4B6"/>
<name>A0A420Y4B6_9PEZI</name>
<evidence type="ECO:0000313" key="1">
    <source>
        <dbReference type="EMBL" id="RKU42731.1"/>
    </source>
</evidence>
<comment type="caution">
    <text evidence="1">The sequence shown here is derived from an EMBL/GenBank/DDBJ whole genome shotgun (WGS) entry which is preliminary data.</text>
</comment>
<sequence length="102" mass="11273">MLAICSGWTNKRVQLLTLSMVAFANSDSPGHSFGMLNQVKIDTVQSKGILTCSWVIPKVMLCQCMRQPRIKDRYADADGSIDKVRSRACITDSPSLPQWLAA</sequence>
<reference evidence="1 2" key="1">
    <citation type="submission" date="2018-08" db="EMBL/GenBank/DDBJ databases">
        <title>Draft genome of the lignicolous fungus Coniochaeta pulveracea.</title>
        <authorList>
            <person name="Borstlap C.J."/>
            <person name="De Witt R.N."/>
            <person name="Botha A."/>
            <person name="Volschenk H."/>
        </authorList>
    </citation>
    <scope>NUCLEOTIDE SEQUENCE [LARGE SCALE GENOMIC DNA]</scope>
    <source>
        <strain evidence="1 2">CAB683</strain>
    </source>
</reference>
<protein>
    <submittedName>
        <fullName evidence="1">Uncharacterized protein</fullName>
    </submittedName>
</protein>
<evidence type="ECO:0000313" key="2">
    <source>
        <dbReference type="Proteomes" id="UP000275385"/>
    </source>
</evidence>
<gene>
    <name evidence="1" type="ORF">DL546_004494</name>
</gene>
<dbReference type="Proteomes" id="UP000275385">
    <property type="component" value="Unassembled WGS sequence"/>
</dbReference>
<dbReference type="EMBL" id="QVQW01000052">
    <property type="protein sequence ID" value="RKU42731.1"/>
    <property type="molecule type" value="Genomic_DNA"/>
</dbReference>